<evidence type="ECO:0000313" key="2">
    <source>
        <dbReference type="EMBL" id="AOS98670.1"/>
    </source>
</evidence>
<dbReference type="InterPro" id="IPR051783">
    <property type="entry name" value="NAD(P)-dependent_oxidoreduct"/>
</dbReference>
<dbReference type="PANTHER" id="PTHR48079">
    <property type="entry name" value="PROTEIN YEEZ"/>
    <property type="match status" value="1"/>
</dbReference>
<gene>
    <name evidence="2" type="ORF">AUP74_03304</name>
</gene>
<sequence length="337" mass="36527">MSILDSAFVTGAGGFIGRHLVRALLEDDISVVALMMPGEPIPSEWGERVRVVTGDVRELRGLGSEIGKVDVIFHLAAVVSDWGAQQTHVDITVGGTRQAIDLALDWDAHFVVTTSVCAYASALAKGALDEDSPVGRPTSPYEFAKQEQERVTLEAVQKRSLRATIVRPGNVFGVGSGPWVNLMVDMLHQEQACLLGRGDWDAGLVNVKNLVALLIAAARSNWSNGDIFVAADGFGITWKTYLGNLAEVAGAPGPTSVPNWLARGLAPVLEWMGRLRRQQERPVVTRQSYRLMGGPNEFSSMKAKRLLGYRPVVTFDEAMAELAEHFDSAPVRSLRPA</sequence>
<keyword evidence="3" id="KW-1185">Reference proteome</keyword>
<dbReference type="PATRIC" id="fig|1769779.3.peg.3288"/>
<organism evidence="2 3">
    <name type="scientific">Microbulbifer aggregans</name>
    <dbReference type="NCBI Taxonomy" id="1769779"/>
    <lineage>
        <taxon>Bacteria</taxon>
        <taxon>Pseudomonadati</taxon>
        <taxon>Pseudomonadota</taxon>
        <taxon>Gammaproteobacteria</taxon>
        <taxon>Cellvibrionales</taxon>
        <taxon>Microbulbiferaceae</taxon>
        <taxon>Microbulbifer</taxon>
    </lineage>
</organism>
<dbReference type="RefSeq" id="WP_069948502.1">
    <property type="nucleotide sequence ID" value="NZ_CP014143.1"/>
</dbReference>
<keyword evidence="2" id="KW-0413">Isomerase</keyword>
<dbReference type="KEGG" id="micc:AUP74_03304"/>
<evidence type="ECO:0000259" key="1">
    <source>
        <dbReference type="Pfam" id="PF01370"/>
    </source>
</evidence>
<dbReference type="EMBL" id="CP014143">
    <property type="protein sequence ID" value="AOS98670.1"/>
    <property type="molecule type" value="Genomic_DNA"/>
</dbReference>
<dbReference type="PANTHER" id="PTHR48079:SF6">
    <property type="entry name" value="NAD(P)-BINDING DOMAIN-CONTAINING PROTEIN-RELATED"/>
    <property type="match status" value="1"/>
</dbReference>
<reference evidence="3" key="1">
    <citation type="submission" date="2016-01" db="EMBL/GenBank/DDBJ databases">
        <title>Complete genome sequence of Microbulbifer sp. CCB-MM1, a halophile isolated from Matang Mangrove Forest, Perak.</title>
        <authorList>
            <person name="Moh T.H."/>
            <person name="Dinesh B."/>
            <person name="Lau N.-S."/>
            <person name="Go F."/>
            <person name="Alexander Chong S.-C."/>
        </authorList>
    </citation>
    <scope>NUCLEOTIDE SEQUENCE [LARGE SCALE GENOMIC DNA]</scope>
    <source>
        <strain evidence="3">CCB-MM1</strain>
    </source>
</reference>
<dbReference type="SUPFAM" id="SSF51735">
    <property type="entry name" value="NAD(P)-binding Rossmann-fold domains"/>
    <property type="match status" value="1"/>
</dbReference>
<dbReference type="GO" id="GO:0016853">
    <property type="term" value="F:isomerase activity"/>
    <property type="evidence" value="ECO:0007669"/>
    <property type="project" value="UniProtKB-KW"/>
</dbReference>
<dbReference type="InterPro" id="IPR001509">
    <property type="entry name" value="Epimerase_deHydtase"/>
</dbReference>
<dbReference type="InterPro" id="IPR036291">
    <property type="entry name" value="NAD(P)-bd_dom_sf"/>
</dbReference>
<protein>
    <submittedName>
        <fullName evidence="2">3 beta-hydroxysteroid dehydrogenase/Delta 5--&gt;4-isomerase</fullName>
    </submittedName>
</protein>
<dbReference type="AlphaFoldDB" id="A0A1C9WC14"/>
<dbReference type="GO" id="GO:0004029">
    <property type="term" value="F:aldehyde dehydrogenase (NAD+) activity"/>
    <property type="evidence" value="ECO:0007669"/>
    <property type="project" value="TreeGrafter"/>
</dbReference>
<dbReference type="Pfam" id="PF01370">
    <property type="entry name" value="Epimerase"/>
    <property type="match status" value="1"/>
</dbReference>
<dbReference type="OrthoDB" id="9795415at2"/>
<dbReference type="Proteomes" id="UP000095672">
    <property type="component" value="Chromosome"/>
</dbReference>
<evidence type="ECO:0000313" key="3">
    <source>
        <dbReference type="Proteomes" id="UP000095672"/>
    </source>
</evidence>
<name>A0A1C9WC14_9GAMM</name>
<proteinExistence type="predicted"/>
<dbReference type="Gene3D" id="3.40.50.720">
    <property type="entry name" value="NAD(P)-binding Rossmann-like Domain"/>
    <property type="match status" value="1"/>
</dbReference>
<dbReference type="GO" id="GO:0005737">
    <property type="term" value="C:cytoplasm"/>
    <property type="evidence" value="ECO:0007669"/>
    <property type="project" value="TreeGrafter"/>
</dbReference>
<accession>A0A1C9WC14</accession>
<dbReference type="STRING" id="1769779.AUP74_03304"/>
<feature type="domain" description="NAD-dependent epimerase/dehydratase" evidence="1">
    <location>
        <begin position="8"/>
        <end position="228"/>
    </location>
</feature>